<dbReference type="GO" id="GO:0003700">
    <property type="term" value="F:DNA-binding transcription factor activity"/>
    <property type="evidence" value="ECO:0007669"/>
    <property type="project" value="TreeGrafter"/>
</dbReference>
<evidence type="ECO:0000256" key="3">
    <source>
        <dbReference type="ARBA" id="ARBA00023163"/>
    </source>
</evidence>
<dbReference type="InterPro" id="IPR025996">
    <property type="entry name" value="MT1864/Rv1816-like_C"/>
</dbReference>
<dbReference type="InterPro" id="IPR036271">
    <property type="entry name" value="Tet_transcr_reg_TetR-rel_C_sf"/>
</dbReference>
<evidence type="ECO:0000313" key="7">
    <source>
        <dbReference type="Proteomes" id="UP000657592"/>
    </source>
</evidence>
<dbReference type="Pfam" id="PF13305">
    <property type="entry name" value="TetR_C_33"/>
    <property type="match status" value="1"/>
</dbReference>
<reference evidence="6" key="2">
    <citation type="submission" date="2020-09" db="EMBL/GenBank/DDBJ databases">
        <authorList>
            <person name="Sun Q."/>
            <person name="Zhou Y."/>
        </authorList>
    </citation>
    <scope>NUCLEOTIDE SEQUENCE</scope>
    <source>
        <strain evidence="6">CGMCC 1.15794</strain>
    </source>
</reference>
<dbReference type="InterPro" id="IPR050109">
    <property type="entry name" value="HTH-type_TetR-like_transc_reg"/>
</dbReference>
<dbReference type="RefSeq" id="WP_188756291.1">
    <property type="nucleotide sequence ID" value="NZ_BMJY01000009.1"/>
</dbReference>
<dbReference type="Pfam" id="PF00440">
    <property type="entry name" value="TetR_N"/>
    <property type="match status" value="1"/>
</dbReference>
<keyword evidence="7" id="KW-1185">Reference proteome</keyword>
<dbReference type="AlphaFoldDB" id="A0A917IGY7"/>
<feature type="DNA-binding region" description="H-T-H motif" evidence="4">
    <location>
        <begin position="32"/>
        <end position="51"/>
    </location>
</feature>
<keyword evidence="2 4" id="KW-0238">DNA-binding</keyword>
<accession>A0A917IGY7</accession>
<keyword evidence="3" id="KW-0804">Transcription</keyword>
<organism evidence="6 7">
    <name type="scientific">Microbacterium album</name>
    <dbReference type="NCBI Taxonomy" id="2053191"/>
    <lineage>
        <taxon>Bacteria</taxon>
        <taxon>Bacillati</taxon>
        <taxon>Actinomycetota</taxon>
        <taxon>Actinomycetes</taxon>
        <taxon>Micrococcales</taxon>
        <taxon>Microbacteriaceae</taxon>
        <taxon>Microbacterium</taxon>
    </lineage>
</organism>
<gene>
    <name evidence="6" type="ORF">GCM10010921_21510</name>
</gene>
<dbReference type="GO" id="GO:0000976">
    <property type="term" value="F:transcription cis-regulatory region binding"/>
    <property type="evidence" value="ECO:0007669"/>
    <property type="project" value="TreeGrafter"/>
</dbReference>
<dbReference type="PANTHER" id="PTHR30055">
    <property type="entry name" value="HTH-TYPE TRANSCRIPTIONAL REGULATOR RUTR"/>
    <property type="match status" value="1"/>
</dbReference>
<dbReference type="SUPFAM" id="SSF48498">
    <property type="entry name" value="Tetracyclin repressor-like, C-terminal domain"/>
    <property type="match status" value="1"/>
</dbReference>
<dbReference type="EMBL" id="BMJY01000009">
    <property type="protein sequence ID" value="GGH45851.1"/>
    <property type="molecule type" value="Genomic_DNA"/>
</dbReference>
<comment type="caution">
    <text evidence="6">The sequence shown here is derived from an EMBL/GenBank/DDBJ whole genome shotgun (WGS) entry which is preliminary data.</text>
</comment>
<evidence type="ECO:0000313" key="6">
    <source>
        <dbReference type="EMBL" id="GGH45851.1"/>
    </source>
</evidence>
<dbReference type="Proteomes" id="UP000657592">
    <property type="component" value="Unassembled WGS sequence"/>
</dbReference>
<dbReference type="InterPro" id="IPR001647">
    <property type="entry name" value="HTH_TetR"/>
</dbReference>
<dbReference type="PANTHER" id="PTHR30055:SF234">
    <property type="entry name" value="HTH-TYPE TRANSCRIPTIONAL REGULATOR BETI"/>
    <property type="match status" value="1"/>
</dbReference>
<dbReference type="SUPFAM" id="SSF46689">
    <property type="entry name" value="Homeodomain-like"/>
    <property type="match status" value="1"/>
</dbReference>
<protein>
    <submittedName>
        <fullName evidence="6">TetR family transcriptional regulator</fullName>
    </submittedName>
</protein>
<keyword evidence="1" id="KW-0805">Transcription regulation</keyword>
<feature type="domain" description="HTH tetR-type" evidence="5">
    <location>
        <begin position="9"/>
        <end position="69"/>
    </location>
</feature>
<evidence type="ECO:0000256" key="4">
    <source>
        <dbReference type="PROSITE-ProRule" id="PRU00335"/>
    </source>
</evidence>
<dbReference type="Gene3D" id="1.10.357.10">
    <property type="entry name" value="Tetracycline Repressor, domain 2"/>
    <property type="match status" value="1"/>
</dbReference>
<evidence type="ECO:0000259" key="5">
    <source>
        <dbReference type="PROSITE" id="PS50977"/>
    </source>
</evidence>
<dbReference type="PROSITE" id="PS50977">
    <property type="entry name" value="HTH_TETR_2"/>
    <property type="match status" value="1"/>
</dbReference>
<proteinExistence type="predicted"/>
<evidence type="ECO:0000256" key="1">
    <source>
        <dbReference type="ARBA" id="ARBA00023015"/>
    </source>
</evidence>
<name>A0A917IGY7_9MICO</name>
<dbReference type="PRINTS" id="PR00455">
    <property type="entry name" value="HTHTETR"/>
</dbReference>
<dbReference type="InterPro" id="IPR009057">
    <property type="entry name" value="Homeodomain-like_sf"/>
</dbReference>
<reference evidence="6" key="1">
    <citation type="journal article" date="2014" name="Int. J. Syst. Evol. Microbiol.">
        <title>Complete genome sequence of Corynebacterium casei LMG S-19264T (=DSM 44701T), isolated from a smear-ripened cheese.</title>
        <authorList>
            <consortium name="US DOE Joint Genome Institute (JGI-PGF)"/>
            <person name="Walter F."/>
            <person name="Albersmeier A."/>
            <person name="Kalinowski J."/>
            <person name="Ruckert C."/>
        </authorList>
    </citation>
    <scope>NUCLEOTIDE SEQUENCE</scope>
    <source>
        <strain evidence="6">CGMCC 1.15794</strain>
    </source>
</reference>
<sequence>MATRAETAAATKRALLEAAGALLDQGGPDAVTLRAVGGAAGVSRGAPYGHFPTKNDLLTALAAEQWTRTAERLAVLRADQSHTAKERLAQALASWLQLARSRPHLYALMFAPPSRNPEVLIAAAGEAQDEFLVLVSDATQVEDPRQGAALLLATAHGIAALERAGQLGTPKWGMTGDELLSVAVDQLAA</sequence>
<evidence type="ECO:0000256" key="2">
    <source>
        <dbReference type="ARBA" id="ARBA00023125"/>
    </source>
</evidence>